<organism evidence="7">
    <name type="scientific">marine metagenome</name>
    <dbReference type="NCBI Taxonomy" id="408172"/>
    <lineage>
        <taxon>unclassified sequences</taxon>
        <taxon>metagenomes</taxon>
        <taxon>ecological metagenomes</taxon>
    </lineage>
</organism>
<accession>A0A381NPA7</accession>
<dbReference type="GO" id="GO:0016149">
    <property type="term" value="F:translation release factor activity, codon specific"/>
    <property type="evidence" value="ECO:0007669"/>
    <property type="project" value="InterPro"/>
</dbReference>
<dbReference type="NCBIfam" id="TIGR00019">
    <property type="entry name" value="prfA"/>
    <property type="match status" value="1"/>
</dbReference>
<dbReference type="NCBIfam" id="NF001859">
    <property type="entry name" value="PRK00591.1"/>
    <property type="match status" value="1"/>
</dbReference>
<dbReference type="SMART" id="SM00937">
    <property type="entry name" value="PCRF"/>
    <property type="match status" value="1"/>
</dbReference>
<dbReference type="GO" id="GO:0005829">
    <property type="term" value="C:cytosol"/>
    <property type="evidence" value="ECO:0007669"/>
    <property type="project" value="UniProtKB-ARBA"/>
</dbReference>
<dbReference type="PROSITE" id="PS00745">
    <property type="entry name" value="RF_PROK_I"/>
    <property type="match status" value="1"/>
</dbReference>
<dbReference type="InterPro" id="IPR045853">
    <property type="entry name" value="Pep_chain_release_fac_I_sf"/>
</dbReference>
<dbReference type="InterPro" id="IPR004373">
    <property type="entry name" value="RF-1"/>
</dbReference>
<dbReference type="Gene3D" id="6.10.140.1950">
    <property type="match status" value="1"/>
</dbReference>
<comment type="subcellular location">
    <subcellularLocation>
        <location evidence="1">Cytoplasm</location>
    </subcellularLocation>
</comment>
<evidence type="ECO:0000256" key="4">
    <source>
        <dbReference type="ARBA" id="ARBA00022490"/>
    </source>
</evidence>
<keyword evidence="3" id="KW-0488">Methylation</keyword>
<keyword evidence="5" id="KW-0648">Protein biosynthesis</keyword>
<dbReference type="EMBL" id="UINC01000497">
    <property type="protein sequence ID" value="SUZ56357.1"/>
    <property type="molecule type" value="Genomic_DNA"/>
</dbReference>
<dbReference type="AlphaFoldDB" id="A0A381NPA7"/>
<keyword evidence="4" id="KW-0963">Cytoplasm</keyword>
<dbReference type="InterPro" id="IPR050057">
    <property type="entry name" value="Prokaryotic/Mito_RF"/>
</dbReference>
<dbReference type="FunFam" id="3.30.160.20:FF:000004">
    <property type="entry name" value="Peptide chain release factor 1"/>
    <property type="match status" value="1"/>
</dbReference>
<dbReference type="SUPFAM" id="SSF75620">
    <property type="entry name" value="Release factor"/>
    <property type="match status" value="1"/>
</dbReference>
<evidence type="ECO:0000259" key="6">
    <source>
        <dbReference type="PROSITE" id="PS00745"/>
    </source>
</evidence>
<evidence type="ECO:0000256" key="3">
    <source>
        <dbReference type="ARBA" id="ARBA00022481"/>
    </source>
</evidence>
<dbReference type="Pfam" id="PF00472">
    <property type="entry name" value="RF-1"/>
    <property type="match status" value="1"/>
</dbReference>
<dbReference type="Gene3D" id="3.30.160.20">
    <property type="match status" value="1"/>
</dbReference>
<dbReference type="FunFam" id="3.30.70.1660:FF:000002">
    <property type="entry name" value="Peptide chain release factor 1"/>
    <property type="match status" value="1"/>
</dbReference>
<dbReference type="PANTHER" id="PTHR43804">
    <property type="entry name" value="LD18447P"/>
    <property type="match status" value="1"/>
</dbReference>
<comment type="similarity">
    <text evidence="2">Belongs to the prokaryotic/mitochondrial release factor family.</text>
</comment>
<dbReference type="PANTHER" id="PTHR43804:SF7">
    <property type="entry name" value="LD18447P"/>
    <property type="match status" value="1"/>
</dbReference>
<dbReference type="Pfam" id="PF03462">
    <property type="entry name" value="PCRF"/>
    <property type="match status" value="1"/>
</dbReference>
<name>A0A381NPA7_9ZZZZ</name>
<gene>
    <name evidence="7" type="ORF">METZ01_LOCUS9211</name>
</gene>
<sequence>MSQPDAMHNMKAFTQLAREHSGLTELVELSKKYIDTYKQLQDDEEILNGDDPELKELVRDEIGHLREDIALQEERLKVLLIPKDPNDNKNTILEIRSGTGGDEAALFAGNLYRMYLRFTERQNWKSEIMTLHDNEGGGIKEVIVTIMGEGAYGLLKFESGVHRVQRIPETESSGRVHTSAATVAVLPEAEDVDIEVNEGDLKIDTYRASGAGGQHVNKTESAIRITHNPTGLVVTCQDETSQHKNRDKAMKVLRSRLYELEMERQHNERADARKSMVSTGDRSAKIRTYNFPQGRVTDHRINLTLYKLNDIMDGDLTETIEALQLEDQKAAMEAV</sequence>
<dbReference type="InterPro" id="IPR000352">
    <property type="entry name" value="Pep_chain_release_fac_I"/>
</dbReference>
<evidence type="ECO:0000256" key="5">
    <source>
        <dbReference type="ARBA" id="ARBA00022917"/>
    </source>
</evidence>
<evidence type="ECO:0000256" key="1">
    <source>
        <dbReference type="ARBA" id="ARBA00004496"/>
    </source>
</evidence>
<dbReference type="HAMAP" id="MF_00093">
    <property type="entry name" value="Rel_fac_1"/>
    <property type="match status" value="1"/>
</dbReference>
<reference evidence="7" key="1">
    <citation type="submission" date="2018-05" db="EMBL/GenBank/DDBJ databases">
        <authorList>
            <person name="Lanie J.A."/>
            <person name="Ng W.-L."/>
            <person name="Kazmierczak K.M."/>
            <person name="Andrzejewski T.M."/>
            <person name="Davidsen T.M."/>
            <person name="Wayne K.J."/>
            <person name="Tettelin H."/>
            <person name="Glass J.I."/>
            <person name="Rusch D."/>
            <person name="Podicherti R."/>
            <person name="Tsui H.-C.T."/>
            <person name="Winkler M.E."/>
        </authorList>
    </citation>
    <scope>NUCLEOTIDE SEQUENCE</scope>
</reference>
<proteinExistence type="inferred from homology"/>
<evidence type="ECO:0000313" key="7">
    <source>
        <dbReference type="EMBL" id="SUZ56357.1"/>
    </source>
</evidence>
<protein>
    <recommendedName>
        <fullName evidence="6">Prokaryotic-type class I peptide chain release factors domain-containing protein</fullName>
    </recommendedName>
</protein>
<dbReference type="InterPro" id="IPR005139">
    <property type="entry name" value="PCRF"/>
</dbReference>
<dbReference type="FunFam" id="3.30.70.1660:FF:000004">
    <property type="entry name" value="Peptide chain release factor 1"/>
    <property type="match status" value="1"/>
</dbReference>
<evidence type="ECO:0000256" key="2">
    <source>
        <dbReference type="ARBA" id="ARBA00010835"/>
    </source>
</evidence>
<feature type="domain" description="Prokaryotic-type class I peptide chain release factors" evidence="6">
    <location>
        <begin position="207"/>
        <end position="223"/>
    </location>
</feature>
<dbReference type="Gene3D" id="3.30.70.1660">
    <property type="match status" value="1"/>
</dbReference>